<evidence type="ECO:0000313" key="3">
    <source>
        <dbReference type="EMBL" id="CEL69793.1"/>
    </source>
</evidence>
<feature type="compositionally biased region" description="Low complexity" evidence="1">
    <location>
        <begin position="89"/>
        <end position="98"/>
    </location>
</feature>
<feature type="compositionally biased region" description="Polar residues" evidence="1">
    <location>
        <begin position="379"/>
        <end position="389"/>
    </location>
</feature>
<sequence length="779" mass="83832">MGNAESTASDLHDNYLAVLKSVENRLGQFPNRSLSFHSQPESNGRSRVRTNTEEACQELGKRDAANRPRKLSSKGEKPSRSVQQSGLNSSVDHSSASADAKKRGKERAHRRRDAAQSDEDGNSSHPSDGKRRTAKGEPPNLESTATGSDWEDAAVNDFAEEDDCAVASPAHFKLQTKDSGVKAPSPRLFPCETLSDGPSQRDLEDDEKTEVDGSLGSSPGSPTASAGSVTGATGGRSSDARKERAEGKGKDPVNTSDKSKRDPRQRSNGSVASSGTSGACLHTGQPHAARKSSPPSKQSRQKEQVTQLSAADIALPSHASGGCTQEGKEKGWADGDLAEFAGDFEGFSPHSPSYSFGLTKLPKKAIAKSGKTEERPPSAGTSARGSGNKASADADACIYGNKKNHFPFLDEPALSLLVPFLFGKSLATCMAVCPHWFMKVNRAMEHKCAPVTKGFQQMYSKYLKVWGSAVKLQPLQTAGDGGVRVDWVIFAKVLPACEGNILDISYTYSYIPDDASSTSRSVDDKASASGKTRARGRQTGERTRSSSQFDEGVILSPCGQPCPTHTPSRSFTVSYSLAASAAHSSRTLWMHRDMCRFHGDETGVAAMGSVARVCVGDFVEVAVTVYSGGGRVALDNVHWLPARTEHRQESVSTRGVFNREICPLERCSPEWLPADQFRILATERPKAPEDFSPHLKHVKTEFSGMDVAVRKSRYRAVRQGSLGSAACRCWGFPCEILPQGLPVVCSLTRRGLQHDRFLSVQLREGDVLDYYVSQGGATA</sequence>
<gene>
    <name evidence="3" type="ORF">BN1204_054940</name>
    <name evidence="2" type="ORF">NCLIV_054940</name>
</gene>
<evidence type="ECO:0000313" key="2">
    <source>
        <dbReference type="EMBL" id="CBZ55069.1"/>
    </source>
</evidence>
<organism evidence="2 4">
    <name type="scientific">Neospora caninum (strain Liverpool)</name>
    <dbReference type="NCBI Taxonomy" id="572307"/>
    <lineage>
        <taxon>Eukaryota</taxon>
        <taxon>Sar</taxon>
        <taxon>Alveolata</taxon>
        <taxon>Apicomplexa</taxon>
        <taxon>Conoidasida</taxon>
        <taxon>Coccidia</taxon>
        <taxon>Eucoccidiorida</taxon>
        <taxon>Eimeriorina</taxon>
        <taxon>Sarcocystidae</taxon>
        <taxon>Neospora</taxon>
    </lineage>
</organism>
<dbReference type="RefSeq" id="XP_003885097.1">
    <property type="nucleotide sequence ID" value="XM_003885048.1"/>
</dbReference>
<dbReference type="OrthoDB" id="407343at2759"/>
<dbReference type="InParanoid" id="F0VMX3"/>
<reference evidence="3" key="4">
    <citation type="journal article" date="2015" name="PLoS ONE">
        <title>Comprehensive Evaluation of Toxoplasma gondii VEG and Neospora caninum LIV Genomes with Tachyzoite Stage Transcriptome and Proteome Defines Novel Transcript Features.</title>
        <authorList>
            <person name="Ramaprasad A."/>
            <person name="Mourier T."/>
            <person name="Naeem R."/>
            <person name="Malas T.B."/>
            <person name="Moussa E."/>
            <person name="Panigrahi A."/>
            <person name="Vermont S.J."/>
            <person name="Otto T.D."/>
            <person name="Wastling J."/>
            <person name="Pain A."/>
        </authorList>
    </citation>
    <scope>NUCLEOTIDE SEQUENCE</scope>
    <source>
        <strain evidence="3">Liverpool</strain>
    </source>
</reference>
<feature type="compositionally biased region" description="Basic and acidic residues" evidence="1">
    <location>
        <begin position="238"/>
        <end position="265"/>
    </location>
</feature>
<dbReference type="eggNOG" id="ENOG502S54C">
    <property type="taxonomic scope" value="Eukaryota"/>
</dbReference>
<feature type="compositionally biased region" description="Low complexity" evidence="1">
    <location>
        <begin position="213"/>
        <end position="237"/>
    </location>
</feature>
<dbReference type="VEuPathDB" id="ToxoDB:NCLIV_054940"/>
<proteinExistence type="predicted"/>
<feature type="compositionally biased region" description="Polar residues" evidence="1">
    <location>
        <begin position="30"/>
        <end position="45"/>
    </location>
</feature>
<feature type="compositionally biased region" description="Polar residues" evidence="1">
    <location>
        <begin position="266"/>
        <end position="277"/>
    </location>
</feature>
<evidence type="ECO:0000313" key="4">
    <source>
        <dbReference type="Proteomes" id="UP000007494"/>
    </source>
</evidence>
<dbReference type="OMA" id="SAACRCW"/>
<name>F0VMX3_NEOCL</name>
<feature type="compositionally biased region" description="Basic residues" evidence="1">
    <location>
        <begin position="102"/>
        <end position="112"/>
    </location>
</feature>
<keyword evidence="4" id="KW-1185">Reference proteome</keyword>
<dbReference type="EMBL" id="FR823392">
    <property type="protein sequence ID" value="CBZ55069.1"/>
    <property type="molecule type" value="Genomic_DNA"/>
</dbReference>
<dbReference type="AlphaFoldDB" id="F0VMX3"/>
<evidence type="ECO:0000256" key="1">
    <source>
        <dbReference type="SAM" id="MobiDB-lite"/>
    </source>
</evidence>
<feature type="region of interest" description="Disordered" evidence="1">
    <location>
        <begin position="366"/>
        <end position="389"/>
    </location>
</feature>
<dbReference type="GeneID" id="13446784"/>
<protein>
    <submittedName>
        <fullName evidence="2">Uncharacterized protein</fullName>
    </submittedName>
</protein>
<feature type="region of interest" description="Disordered" evidence="1">
    <location>
        <begin position="30"/>
        <end position="157"/>
    </location>
</feature>
<reference evidence="2" key="1">
    <citation type="submission" date="2011-02" db="EMBL/GenBank/DDBJ databases">
        <authorList>
            <person name="Aslett M."/>
        </authorList>
    </citation>
    <scope>NUCLEOTIDE SEQUENCE</scope>
    <source>
        <strain evidence="2">Liverpool</strain>
    </source>
</reference>
<feature type="region of interest" description="Disordered" evidence="1">
    <location>
        <begin position="515"/>
        <end position="548"/>
    </location>
</feature>
<dbReference type="EMBL" id="LN714486">
    <property type="protein sequence ID" value="CEL69793.1"/>
    <property type="molecule type" value="Genomic_DNA"/>
</dbReference>
<accession>F0VMX3</accession>
<feature type="region of interest" description="Disordered" evidence="1">
    <location>
        <begin position="172"/>
        <end position="330"/>
    </location>
</feature>
<reference evidence="4" key="3">
    <citation type="journal article" date="2012" name="PLoS Pathog.">
        <title>Comparative genomics of the apicomplexan parasites Toxoplasma gondii and Neospora caninum: Coccidia differing in host range and transmission strategy.</title>
        <authorList>
            <person name="Reid A.J."/>
            <person name="Vermont S.J."/>
            <person name="Cotton J.A."/>
            <person name="Harris D."/>
            <person name="Hill-Cawthorne G.A."/>
            <person name="Konen-Waisman S."/>
            <person name="Latham S.M."/>
            <person name="Mourier T."/>
            <person name="Norton R."/>
            <person name="Quail M.A."/>
            <person name="Sanders M."/>
            <person name="Shanmugam D."/>
            <person name="Sohal A."/>
            <person name="Wasmuth J.D."/>
            <person name="Brunk B."/>
            <person name="Grigg M.E."/>
            <person name="Howard J.C."/>
            <person name="Parkinson J."/>
            <person name="Roos D.S."/>
            <person name="Trees A.J."/>
            <person name="Berriman M."/>
            <person name="Pain A."/>
            <person name="Wastling J.M."/>
        </authorList>
    </citation>
    <scope>NUCLEOTIDE SEQUENCE [LARGE SCALE GENOMIC DNA]</scope>
    <source>
        <strain evidence="4">Liverpool</strain>
    </source>
</reference>
<dbReference type="Proteomes" id="UP000007494">
    <property type="component" value="Chromosome XI"/>
</dbReference>
<reference evidence="2" key="2">
    <citation type="submission" date="2011-03" db="EMBL/GenBank/DDBJ databases">
        <title>Comparative genomics and transcriptomics of Neospora caninum and Toxoplasma gondii.</title>
        <authorList>
            <person name="Reid A.J."/>
            <person name="Sohal A."/>
            <person name="Harris D."/>
            <person name="Quail M."/>
            <person name="Sanders M."/>
            <person name="Berriman M."/>
            <person name="Wastling J.M."/>
            <person name="Pain A."/>
        </authorList>
    </citation>
    <scope>NUCLEOTIDE SEQUENCE</scope>
    <source>
        <strain evidence="2">Liverpool</strain>
    </source>
</reference>